<dbReference type="PANTHER" id="PTHR43775">
    <property type="entry name" value="FATTY ACID SYNTHASE"/>
    <property type="match status" value="1"/>
</dbReference>
<dbReference type="Proteomes" id="UP000242188">
    <property type="component" value="Unassembled WGS sequence"/>
</dbReference>
<dbReference type="SMART" id="SM00825">
    <property type="entry name" value="PKS_KS"/>
    <property type="match status" value="1"/>
</dbReference>
<dbReference type="InterPro" id="IPR014030">
    <property type="entry name" value="Ketoacyl_synth_N"/>
</dbReference>
<dbReference type="PROSITE" id="PS52004">
    <property type="entry name" value="KS3_2"/>
    <property type="match status" value="1"/>
</dbReference>
<evidence type="ECO:0000256" key="1">
    <source>
        <dbReference type="ARBA" id="ARBA00022450"/>
    </source>
</evidence>
<dbReference type="Pfam" id="PF00109">
    <property type="entry name" value="ketoacyl-synt"/>
    <property type="match status" value="1"/>
</dbReference>
<gene>
    <name evidence="6" type="ORF">KP79_PYT18637</name>
</gene>
<keyword evidence="7" id="KW-1185">Reference proteome</keyword>
<dbReference type="InterPro" id="IPR018201">
    <property type="entry name" value="Ketoacyl_synth_AS"/>
</dbReference>
<dbReference type="GO" id="GO:0004312">
    <property type="term" value="F:fatty acid synthase activity"/>
    <property type="evidence" value="ECO:0007669"/>
    <property type="project" value="TreeGrafter"/>
</dbReference>
<comment type="caution">
    <text evidence="6">The sequence shown here is derived from an EMBL/GenBank/DDBJ whole genome shotgun (WGS) entry which is preliminary data.</text>
</comment>
<dbReference type="PROSITE" id="PS00606">
    <property type="entry name" value="KS3_1"/>
    <property type="match status" value="1"/>
</dbReference>
<dbReference type="InterPro" id="IPR016039">
    <property type="entry name" value="Thiolase-like"/>
</dbReference>
<keyword evidence="3 4" id="KW-0808">Transferase</keyword>
<dbReference type="GO" id="GO:0004315">
    <property type="term" value="F:3-oxoacyl-[acyl-carrier-protein] synthase activity"/>
    <property type="evidence" value="ECO:0007669"/>
    <property type="project" value="InterPro"/>
</dbReference>
<reference evidence="6 7" key="1">
    <citation type="journal article" date="2017" name="Nat. Ecol. Evol.">
        <title>Scallop genome provides insights into evolution of bilaterian karyotype and development.</title>
        <authorList>
            <person name="Wang S."/>
            <person name="Zhang J."/>
            <person name="Jiao W."/>
            <person name="Li J."/>
            <person name="Xun X."/>
            <person name="Sun Y."/>
            <person name="Guo X."/>
            <person name="Huan P."/>
            <person name="Dong B."/>
            <person name="Zhang L."/>
            <person name="Hu X."/>
            <person name="Sun X."/>
            <person name="Wang J."/>
            <person name="Zhao C."/>
            <person name="Wang Y."/>
            <person name="Wang D."/>
            <person name="Huang X."/>
            <person name="Wang R."/>
            <person name="Lv J."/>
            <person name="Li Y."/>
            <person name="Zhang Z."/>
            <person name="Liu B."/>
            <person name="Lu W."/>
            <person name="Hui Y."/>
            <person name="Liang J."/>
            <person name="Zhou Z."/>
            <person name="Hou R."/>
            <person name="Li X."/>
            <person name="Liu Y."/>
            <person name="Li H."/>
            <person name="Ning X."/>
            <person name="Lin Y."/>
            <person name="Zhao L."/>
            <person name="Xing Q."/>
            <person name="Dou J."/>
            <person name="Li Y."/>
            <person name="Mao J."/>
            <person name="Guo H."/>
            <person name="Dou H."/>
            <person name="Li T."/>
            <person name="Mu C."/>
            <person name="Jiang W."/>
            <person name="Fu Q."/>
            <person name="Fu X."/>
            <person name="Miao Y."/>
            <person name="Liu J."/>
            <person name="Yu Q."/>
            <person name="Li R."/>
            <person name="Liao H."/>
            <person name="Li X."/>
            <person name="Kong Y."/>
            <person name="Jiang Z."/>
            <person name="Chourrout D."/>
            <person name="Li R."/>
            <person name="Bao Z."/>
        </authorList>
    </citation>
    <scope>NUCLEOTIDE SEQUENCE [LARGE SCALE GENOMIC DNA]</scope>
    <source>
        <strain evidence="6 7">PY_sf001</strain>
    </source>
</reference>
<dbReference type="CDD" id="cd00833">
    <property type="entry name" value="PKS"/>
    <property type="match status" value="1"/>
</dbReference>
<evidence type="ECO:0000313" key="6">
    <source>
        <dbReference type="EMBL" id="OWF54748.1"/>
    </source>
</evidence>
<dbReference type="AlphaFoldDB" id="A0A210R141"/>
<dbReference type="PANTHER" id="PTHR43775:SF37">
    <property type="entry name" value="SI:DKEY-61P9.11"/>
    <property type="match status" value="1"/>
</dbReference>
<dbReference type="Gene3D" id="3.40.47.10">
    <property type="match status" value="1"/>
</dbReference>
<evidence type="ECO:0000256" key="2">
    <source>
        <dbReference type="ARBA" id="ARBA00022553"/>
    </source>
</evidence>
<protein>
    <submittedName>
        <fullName evidence="6">Polyketide synthase PksN</fullName>
    </submittedName>
</protein>
<sequence length="329" mass="36001">MKNHDDDIVIVGVGGKFPGADNIDEFWQVLRDGENHVIEIPSDRWNLEAFYHEDPDEPGKTYVRKAGLLKGYDQFDNKQFGISDMEAARMDPQQRYVLESVHMALEDGGITKKDIHGTQTGVYIGVMNDDYRITCCDDLKRTSNYTLTGTSPSIIPARVAYTYNLLGPAMTIDTACSSSLVAIHVAAQALRCGDCNIAISGGVNSILYPDMFVPLSRARMVSPTGQCQAFSNKADGYARGEGCGILILKTRKQAMLDGSKIWASIATGINQDGRTTTPMTAPSTVQQMNLLKQVYSATGCDPRTVQYLEAHGENTIFVCVLSLSHILLS</sequence>
<dbReference type="STRING" id="6573.A0A210R141"/>
<dbReference type="GO" id="GO:0006633">
    <property type="term" value="P:fatty acid biosynthetic process"/>
    <property type="evidence" value="ECO:0007669"/>
    <property type="project" value="InterPro"/>
</dbReference>
<organism evidence="6 7">
    <name type="scientific">Mizuhopecten yessoensis</name>
    <name type="common">Japanese scallop</name>
    <name type="synonym">Patinopecten yessoensis</name>
    <dbReference type="NCBI Taxonomy" id="6573"/>
    <lineage>
        <taxon>Eukaryota</taxon>
        <taxon>Metazoa</taxon>
        <taxon>Spiralia</taxon>
        <taxon>Lophotrochozoa</taxon>
        <taxon>Mollusca</taxon>
        <taxon>Bivalvia</taxon>
        <taxon>Autobranchia</taxon>
        <taxon>Pteriomorphia</taxon>
        <taxon>Pectinida</taxon>
        <taxon>Pectinoidea</taxon>
        <taxon>Pectinidae</taxon>
        <taxon>Mizuhopecten</taxon>
    </lineage>
</organism>
<evidence type="ECO:0000259" key="5">
    <source>
        <dbReference type="PROSITE" id="PS52004"/>
    </source>
</evidence>
<keyword evidence="2" id="KW-0597">Phosphoprotein</keyword>
<dbReference type="OrthoDB" id="329835at2759"/>
<dbReference type="EMBL" id="NEDP02000890">
    <property type="protein sequence ID" value="OWF54748.1"/>
    <property type="molecule type" value="Genomic_DNA"/>
</dbReference>
<proteinExistence type="inferred from homology"/>
<name>A0A210R141_MIZYE</name>
<evidence type="ECO:0000256" key="4">
    <source>
        <dbReference type="RuleBase" id="RU003694"/>
    </source>
</evidence>
<keyword evidence="1" id="KW-0596">Phosphopantetheine</keyword>
<dbReference type="InterPro" id="IPR020841">
    <property type="entry name" value="PKS_Beta-ketoAc_synthase_dom"/>
</dbReference>
<evidence type="ECO:0000313" key="7">
    <source>
        <dbReference type="Proteomes" id="UP000242188"/>
    </source>
</evidence>
<dbReference type="SUPFAM" id="SSF53901">
    <property type="entry name" value="Thiolase-like"/>
    <property type="match status" value="2"/>
</dbReference>
<comment type="similarity">
    <text evidence="4">Belongs to the thiolase-like superfamily. Beta-ketoacyl-ACP synthases family.</text>
</comment>
<dbReference type="Pfam" id="PF02801">
    <property type="entry name" value="Ketoacyl-synt_C"/>
    <property type="match status" value="1"/>
</dbReference>
<evidence type="ECO:0000256" key="3">
    <source>
        <dbReference type="ARBA" id="ARBA00022679"/>
    </source>
</evidence>
<accession>A0A210R141</accession>
<feature type="domain" description="Ketosynthase family 3 (KS3)" evidence="5">
    <location>
        <begin position="5"/>
        <end position="329"/>
    </location>
</feature>
<dbReference type="InterPro" id="IPR014031">
    <property type="entry name" value="Ketoacyl_synth_C"/>
</dbReference>
<dbReference type="InterPro" id="IPR050091">
    <property type="entry name" value="PKS_NRPS_Biosynth_Enz"/>
</dbReference>